<organism evidence="2 3">
    <name type="scientific">Streptomyces ortus</name>
    <dbReference type="NCBI Taxonomy" id="2867268"/>
    <lineage>
        <taxon>Bacteria</taxon>
        <taxon>Bacillati</taxon>
        <taxon>Actinomycetota</taxon>
        <taxon>Actinomycetes</taxon>
        <taxon>Kitasatosporales</taxon>
        <taxon>Streptomycetaceae</taxon>
        <taxon>Streptomyces</taxon>
    </lineage>
</organism>
<proteinExistence type="predicted"/>
<evidence type="ECO:0000313" key="3">
    <source>
        <dbReference type="Proteomes" id="UP001165590"/>
    </source>
</evidence>
<keyword evidence="3" id="KW-1185">Reference proteome</keyword>
<keyword evidence="1" id="KW-0472">Membrane</keyword>
<evidence type="ECO:0000313" key="2">
    <source>
        <dbReference type="EMBL" id="MCX4231712.1"/>
    </source>
</evidence>
<evidence type="ECO:0000256" key="1">
    <source>
        <dbReference type="SAM" id="Phobius"/>
    </source>
</evidence>
<name>A0ABT3UVV3_9ACTN</name>
<keyword evidence="1" id="KW-0812">Transmembrane</keyword>
<dbReference type="RefSeq" id="WP_267024836.1">
    <property type="nucleotide sequence ID" value="NZ_JAIFZO010000002.1"/>
</dbReference>
<comment type="caution">
    <text evidence="2">The sequence shown here is derived from an EMBL/GenBank/DDBJ whole genome shotgun (WGS) entry which is preliminary data.</text>
</comment>
<dbReference type="Proteomes" id="UP001165590">
    <property type="component" value="Unassembled WGS sequence"/>
</dbReference>
<feature type="transmembrane region" description="Helical" evidence="1">
    <location>
        <begin position="21"/>
        <end position="38"/>
    </location>
</feature>
<gene>
    <name evidence="2" type="ORF">K3769_02790</name>
</gene>
<reference evidence="2" key="1">
    <citation type="journal article" date="2022" name="bioRxiv">
        <title>Discovery and biosynthetic assessment of Streptomyces ortus sp nov. isolated from a deep-sea sponge.</title>
        <authorList>
            <person name="Williams S.E."/>
        </authorList>
    </citation>
    <scope>NUCLEOTIDE SEQUENCE</scope>
    <source>
        <strain evidence="2">A15ISP2-DRY2</strain>
    </source>
</reference>
<sequence>MTPIDRTASGTRSSAARFYPWLPVLTTVATLATVLVLALTGNGIAAAAVAAAGGATAGGFQITVHIRR</sequence>
<accession>A0ABT3UVV3</accession>
<dbReference type="EMBL" id="JAIFZO010000002">
    <property type="protein sequence ID" value="MCX4231712.1"/>
    <property type="molecule type" value="Genomic_DNA"/>
</dbReference>
<protein>
    <submittedName>
        <fullName evidence="2">Uncharacterized protein</fullName>
    </submittedName>
</protein>
<keyword evidence="1" id="KW-1133">Transmembrane helix</keyword>
<feature type="transmembrane region" description="Helical" evidence="1">
    <location>
        <begin position="44"/>
        <end position="64"/>
    </location>
</feature>